<organism evidence="2 3">
    <name type="scientific">Leptomonas seymouri</name>
    <dbReference type="NCBI Taxonomy" id="5684"/>
    <lineage>
        <taxon>Eukaryota</taxon>
        <taxon>Discoba</taxon>
        <taxon>Euglenozoa</taxon>
        <taxon>Kinetoplastea</taxon>
        <taxon>Metakinetoplastina</taxon>
        <taxon>Trypanosomatida</taxon>
        <taxon>Trypanosomatidae</taxon>
        <taxon>Leishmaniinae</taxon>
        <taxon>Leptomonas</taxon>
    </lineage>
</organism>
<dbReference type="EMBL" id="LJSK01000066">
    <property type="protein sequence ID" value="KPI87987.1"/>
    <property type="molecule type" value="Genomic_DNA"/>
</dbReference>
<gene>
    <name evidence="2" type="ORF">ABL78_2923</name>
</gene>
<evidence type="ECO:0000313" key="2">
    <source>
        <dbReference type="EMBL" id="KPI87987.1"/>
    </source>
</evidence>
<dbReference type="OMA" id="CRVHHTM"/>
<protein>
    <recommendedName>
        <fullName evidence="4">SET domain-containing protein</fullName>
    </recommendedName>
</protein>
<proteinExistence type="predicted"/>
<dbReference type="OrthoDB" id="271201at2759"/>
<evidence type="ECO:0000256" key="1">
    <source>
        <dbReference type="SAM" id="MobiDB-lite"/>
    </source>
</evidence>
<dbReference type="InterPro" id="IPR046341">
    <property type="entry name" value="SET_dom_sf"/>
</dbReference>
<keyword evidence="3" id="KW-1185">Reference proteome</keyword>
<dbReference type="AlphaFoldDB" id="A0A0N0P771"/>
<dbReference type="SUPFAM" id="SSF82199">
    <property type="entry name" value="SET domain"/>
    <property type="match status" value="1"/>
</dbReference>
<evidence type="ECO:0008006" key="4">
    <source>
        <dbReference type="Google" id="ProtNLM"/>
    </source>
</evidence>
<feature type="compositionally biased region" description="Low complexity" evidence="1">
    <location>
        <begin position="88"/>
        <end position="104"/>
    </location>
</feature>
<comment type="caution">
    <text evidence="2">The sequence shown here is derived from an EMBL/GenBank/DDBJ whole genome shotgun (WGS) entry which is preliminary data.</text>
</comment>
<name>A0A0N0P771_LEPSE</name>
<dbReference type="Gene3D" id="3.90.1410.10">
    <property type="entry name" value="set domain protein methyltransferase, domain 1"/>
    <property type="match status" value="1"/>
</dbReference>
<sequence>MRARRSAKFAEYISTYAILEHIGIHPTALIEKRDTAVGFGLYVRDACDAGTTLLVVPSRRFCANSVLSKVGLRCQFTDPWRRTPTVSSPPASAALANSSSASSSTDDVQNGIVTFLTGSPQWPELAWRLALEQHRSVSPLWGWLQSLPSVEEMKDQTEAAERCCRVHHTMLLPYYLKGYQRIQKETLAAYRQLRPSNLLPNYTTFYWAVEVLLSRGLLLPLAWPTEESATEGVPKIEHAPDIGGQLEGNGGGHSKRSTSEVNAWELGVVPFVDLINAPDGEGRVANAHIEVALTLDELPPFFVEEVVAGSIAKGRDGVTDLETLLGTQFCLCVALRAPLRASEEVIVDWDTPVLTTGVLQGEEEQLISRLLKYKF</sequence>
<feature type="region of interest" description="Disordered" evidence="1">
    <location>
        <begin position="84"/>
        <end position="105"/>
    </location>
</feature>
<dbReference type="VEuPathDB" id="TriTrypDB:Lsey_0066_0150"/>
<dbReference type="Proteomes" id="UP000038009">
    <property type="component" value="Unassembled WGS sequence"/>
</dbReference>
<evidence type="ECO:0000313" key="3">
    <source>
        <dbReference type="Proteomes" id="UP000038009"/>
    </source>
</evidence>
<reference evidence="2 3" key="1">
    <citation type="journal article" date="2015" name="PLoS Pathog.">
        <title>Leptomonas seymouri: Adaptations to the Dixenous Life Cycle Analyzed by Genome Sequencing, Transcriptome Profiling and Co-infection with Leishmania donovani.</title>
        <authorList>
            <person name="Kraeva N."/>
            <person name="Butenko A."/>
            <person name="Hlavacova J."/>
            <person name="Kostygov A."/>
            <person name="Myskova J."/>
            <person name="Grybchuk D."/>
            <person name="Lestinova T."/>
            <person name="Votypka J."/>
            <person name="Volf P."/>
            <person name="Opperdoes F."/>
            <person name="Flegontov P."/>
            <person name="Lukes J."/>
            <person name="Yurchenko V."/>
        </authorList>
    </citation>
    <scope>NUCLEOTIDE SEQUENCE [LARGE SCALE GENOMIC DNA]</scope>
    <source>
        <strain evidence="2 3">ATCC 30220</strain>
    </source>
</reference>
<accession>A0A0N0P771</accession>